<keyword evidence="3" id="KW-1185">Reference proteome</keyword>
<gene>
    <name evidence="2" type="ORF">EVAR_60848_1</name>
</gene>
<evidence type="ECO:0000313" key="2">
    <source>
        <dbReference type="EMBL" id="GBP71282.1"/>
    </source>
</evidence>
<dbReference type="AlphaFoldDB" id="A0A4C1Y8U6"/>
<evidence type="ECO:0000313" key="3">
    <source>
        <dbReference type="Proteomes" id="UP000299102"/>
    </source>
</evidence>
<organism evidence="2 3">
    <name type="scientific">Eumeta variegata</name>
    <name type="common">Bagworm moth</name>
    <name type="synonym">Eumeta japonica</name>
    <dbReference type="NCBI Taxonomy" id="151549"/>
    <lineage>
        <taxon>Eukaryota</taxon>
        <taxon>Metazoa</taxon>
        <taxon>Ecdysozoa</taxon>
        <taxon>Arthropoda</taxon>
        <taxon>Hexapoda</taxon>
        <taxon>Insecta</taxon>
        <taxon>Pterygota</taxon>
        <taxon>Neoptera</taxon>
        <taxon>Endopterygota</taxon>
        <taxon>Lepidoptera</taxon>
        <taxon>Glossata</taxon>
        <taxon>Ditrysia</taxon>
        <taxon>Tineoidea</taxon>
        <taxon>Psychidae</taxon>
        <taxon>Oiketicinae</taxon>
        <taxon>Eumeta</taxon>
    </lineage>
</organism>
<name>A0A4C1Y8U6_EUMVA</name>
<protein>
    <submittedName>
        <fullName evidence="2">Uncharacterized protein</fullName>
    </submittedName>
</protein>
<evidence type="ECO:0000256" key="1">
    <source>
        <dbReference type="SAM" id="MobiDB-lite"/>
    </source>
</evidence>
<accession>A0A4C1Y8U6</accession>
<reference evidence="2 3" key="1">
    <citation type="journal article" date="2019" name="Commun. Biol.">
        <title>The bagworm genome reveals a unique fibroin gene that provides high tensile strength.</title>
        <authorList>
            <person name="Kono N."/>
            <person name="Nakamura H."/>
            <person name="Ohtoshi R."/>
            <person name="Tomita M."/>
            <person name="Numata K."/>
            <person name="Arakawa K."/>
        </authorList>
    </citation>
    <scope>NUCLEOTIDE SEQUENCE [LARGE SCALE GENOMIC DNA]</scope>
</reference>
<dbReference type="EMBL" id="BGZK01001103">
    <property type="protein sequence ID" value="GBP71282.1"/>
    <property type="molecule type" value="Genomic_DNA"/>
</dbReference>
<comment type="caution">
    <text evidence="2">The sequence shown here is derived from an EMBL/GenBank/DDBJ whole genome shotgun (WGS) entry which is preliminary data.</text>
</comment>
<feature type="region of interest" description="Disordered" evidence="1">
    <location>
        <begin position="1"/>
        <end position="61"/>
    </location>
</feature>
<sequence>MPVLFGRVMPAQQPIVPSARSPSNPAHPPTRAEGRGAPQPPHPPGPFAKVKLHANTAPQRSATKKFLGIPATHTKESRAALEKRHDGISERQTVCGHSRRRGAPIDVLRQNYVTGRDRRPRHLSHRTSGADCDTADLTLIVRTRHRVYLAQRIREVAPFHRP</sequence>
<proteinExistence type="predicted"/>
<dbReference type="Proteomes" id="UP000299102">
    <property type="component" value="Unassembled WGS sequence"/>
</dbReference>